<keyword evidence="2" id="KW-1185">Reference proteome</keyword>
<sequence length="487" mass="52192">MASRIPSAPAAFRVVLSPAGVLVDGGALLRSRLLPRLLGALLQAHEQGLARVDSPCTRADLCARMVGMAELHRTQVWRALALLEASPLDGLIAARARSSGPFWLAADPLSACHFELENGRPAQGPALAEWLGQQRAVQPRVASALLPLAYAEALARADFLLDRGELYPARLALQQASAHVPAEDLVAAAALALRRARIARRLGDWAALQDELRELAQTVNDARLPATERPPLRAKLAILGAWHWYGSLGQPAAALAKLDEIPPAALAQDPTLRGDHGNLRGIVLRELAVTRGDAALAAQSIASLGDALRAASLAGLPDALQVCAANLSNTLGQLAEAGLLSAEGPGVPDALRWLLLSDAICARWQLGRSSLLNTIFLLRLAALGGLRFEALQRLATEQGLPLPADSYADLAAQRWAGCRARQSQIPADQRCAFLLLWARHALDEGDAFSATDLIRQARLQTRKLRDEQARRRYQAEADALSPDQRRA</sequence>
<reference evidence="1" key="1">
    <citation type="submission" date="2022-10" db="EMBL/GenBank/DDBJ databases">
        <title>Characterization and whole genome sequencing of a new Roseateles species, isolated from fresh water.</title>
        <authorList>
            <person name="Guliayeva D.Y."/>
            <person name="Akhremchuk A.E."/>
            <person name="Sikolenko M.A."/>
            <person name="Valentovich L.N."/>
            <person name="Sidarenka A.V."/>
        </authorList>
    </citation>
    <scope>NUCLEOTIDE SEQUENCE</scope>
    <source>
        <strain evidence="1">BIM B-1768</strain>
    </source>
</reference>
<accession>A0ABY6B3F1</accession>
<organism evidence="1 2">
    <name type="scientific">Roseateles amylovorans</name>
    <dbReference type="NCBI Taxonomy" id="2978473"/>
    <lineage>
        <taxon>Bacteria</taxon>
        <taxon>Pseudomonadati</taxon>
        <taxon>Pseudomonadota</taxon>
        <taxon>Betaproteobacteria</taxon>
        <taxon>Burkholderiales</taxon>
        <taxon>Sphaerotilaceae</taxon>
        <taxon>Roseateles</taxon>
    </lineage>
</organism>
<dbReference type="EMBL" id="CP104562">
    <property type="protein sequence ID" value="UXH79705.1"/>
    <property type="molecule type" value="Genomic_DNA"/>
</dbReference>
<proteinExistence type="predicted"/>
<name>A0ABY6B3F1_9BURK</name>
<dbReference type="RefSeq" id="WP_261759525.1">
    <property type="nucleotide sequence ID" value="NZ_CP104562.2"/>
</dbReference>
<dbReference type="Proteomes" id="UP001064933">
    <property type="component" value="Chromosome"/>
</dbReference>
<evidence type="ECO:0000313" key="2">
    <source>
        <dbReference type="Proteomes" id="UP001064933"/>
    </source>
</evidence>
<evidence type="ECO:0000313" key="1">
    <source>
        <dbReference type="EMBL" id="UXH79705.1"/>
    </source>
</evidence>
<protein>
    <submittedName>
        <fullName evidence="1">Uncharacterized protein</fullName>
    </submittedName>
</protein>
<gene>
    <name evidence="1" type="ORF">N4261_07285</name>
</gene>